<dbReference type="InterPro" id="IPR041123">
    <property type="entry name" value="CRM1_repeat"/>
</dbReference>
<dbReference type="PROSITE" id="PS50166">
    <property type="entry name" value="IMPORTIN_B_NT"/>
    <property type="match status" value="1"/>
</dbReference>
<evidence type="ECO:0000256" key="7">
    <source>
        <dbReference type="ARBA" id="ARBA00073514"/>
    </source>
</evidence>
<comment type="subcellular location">
    <subcellularLocation>
        <location evidence="1">Nucleus</location>
    </subcellularLocation>
</comment>
<dbReference type="PhylomeDB" id="T1JN68"/>
<comment type="similarity">
    <text evidence="2">Belongs to the exportin family.</text>
</comment>
<evidence type="ECO:0000313" key="9">
    <source>
        <dbReference type="EnsemblMetazoa" id="SMAR015297-PA"/>
    </source>
</evidence>
<evidence type="ECO:0000313" key="10">
    <source>
        <dbReference type="Proteomes" id="UP000014500"/>
    </source>
</evidence>
<accession>T1JN68</accession>
<dbReference type="GO" id="GO:0005049">
    <property type="term" value="F:nuclear export signal receptor activity"/>
    <property type="evidence" value="ECO:0007669"/>
    <property type="project" value="InterPro"/>
</dbReference>
<evidence type="ECO:0000256" key="2">
    <source>
        <dbReference type="ARBA" id="ARBA00009466"/>
    </source>
</evidence>
<evidence type="ECO:0000256" key="3">
    <source>
        <dbReference type="ARBA" id="ARBA00022448"/>
    </source>
</evidence>
<dbReference type="InterPro" id="IPR014877">
    <property type="entry name" value="XPO1_C_dom"/>
</dbReference>
<dbReference type="Proteomes" id="UP000014500">
    <property type="component" value="Unassembled WGS sequence"/>
</dbReference>
<keyword evidence="10" id="KW-1185">Reference proteome</keyword>
<dbReference type="SMART" id="SM01102">
    <property type="entry name" value="CRM1_C"/>
    <property type="match status" value="1"/>
</dbReference>
<proteinExistence type="inferred from homology"/>
<reference evidence="9" key="2">
    <citation type="submission" date="2015-02" db="UniProtKB">
        <authorList>
            <consortium name="EnsemblMetazoa"/>
        </authorList>
    </citation>
    <scope>IDENTIFICATION</scope>
</reference>
<evidence type="ECO:0000256" key="6">
    <source>
        <dbReference type="ARBA" id="ARBA00023242"/>
    </source>
</evidence>
<dbReference type="InterPro" id="IPR011989">
    <property type="entry name" value="ARM-like"/>
</dbReference>
<protein>
    <recommendedName>
        <fullName evidence="7">Exportin-1</fullName>
    </recommendedName>
</protein>
<dbReference type="GO" id="GO:0000055">
    <property type="term" value="P:ribosomal large subunit export from nucleus"/>
    <property type="evidence" value="ECO:0007669"/>
    <property type="project" value="TreeGrafter"/>
</dbReference>
<organism evidence="9 10">
    <name type="scientific">Strigamia maritima</name>
    <name type="common">European centipede</name>
    <name type="synonym">Geophilus maritimus</name>
    <dbReference type="NCBI Taxonomy" id="126957"/>
    <lineage>
        <taxon>Eukaryota</taxon>
        <taxon>Metazoa</taxon>
        <taxon>Ecdysozoa</taxon>
        <taxon>Arthropoda</taxon>
        <taxon>Myriapoda</taxon>
        <taxon>Chilopoda</taxon>
        <taxon>Pleurostigmophora</taxon>
        <taxon>Geophilomorpha</taxon>
        <taxon>Linotaeniidae</taxon>
        <taxon>Strigamia</taxon>
    </lineage>
</organism>
<dbReference type="HOGENOM" id="CLU_011906_0_0_1"/>
<name>T1JN68_STRMM</name>
<dbReference type="Pfam" id="PF18787">
    <property type="entry name" value="CRM1_repeat_3"/>
    <property type="match status" value="1"/>
</dbReference>
<dbReference type="FunFam" id="1.25.10.10:FF:001255">
    <property type="entry name" value="Exportin 1"/>
    <property type="match status" value="1"/>
</dbReference>
<feature type="domain" description="Importin N-terminal" evidence="8">
    <location>
        <begin position="45"/>
        <end position="111"/>
    </location>
</feature>
<dbReference type="AlphaFoldDB" id="T1JN68"/>
<dbReference type="eggNOG" id="KOG2020">
    <property type="taxonomic scope" value="Eukaryota"/>
</dbReference>
<dbReference type="GO" id="GO:0005737">
    <property type="term" value="C:cytoplasm"/>
    <property type="evidence" value="ECO:0007669"/>
    <property type="project" value="TreeGrafter"/>
</dbReference>
<sequence length="1010" mass="116192">MNDGMATLGEQASQLLDFSQKLDINLLDSVVGCMYTGIGDQQRLAQDILTNLKEHPEAWTRVDTILEFSNNQQTKYYALQILENVIKTRWKVLPRNQCEGIKKYIVGLIIKTSSDPEISDREKVYLNKLNMILVQILKREWPKNWPTFIPDIVGASKTNESLCQNNMAILKLLSEEVFDFSSGQMTQAKAKHLKDIMCSEFSQIFQLCQFVMDNSQNAPLVGATLETLLRFLNWIPLGYIFETKLISTLIYKFLNVPMFRNVTLKCLTEIASVTVPHYDEMFILLFNQTMAQLEQMLPIHTNIKEAYANGQDAEQNFIQNLSMFLCTFLKEHGSLIEKKSDLHDNLMAALHYLVLISEVDETEIFKICLEYWNALAADLYRESPFHCPPSPLILSKPNSVVPPRRQLYQSVLTKIRYIMIGRMAKPEEVLVVENEQGEVVREFMKDTDSINMYKNMRETLVYLTHLDYADTERIMTEKLHNQVNGTEWSWKNLNTLCWAIGSISGAMYEEDEKRFLVTVIKDLLGLCEQKRGKDNKAIIASNIMYVVGQYPRFLRAHWKFLKTVVNKLFEFMHETHDGVQDMACDTFIKIAQKCRRHFIQVGEVMPFIEEILNSINTIICDLQPQQVHTFYEAVGHMISAQNDNVVQERLIEKYMLLPNQVWDDIINQATKNVDVLKDPDAVKQLANILKTNVRACKALGHPFVVQVLENFIPHLLDAVLLDYQRTTVPSAREPEVLSAMATIVNKLEVHITPEIPKIFDNVFECTLNMINKDFEEYPEHRTHFFLLLQAVNNHCFSAFLNIPPAQFKFVLDSIIWAFKHTMRNVADTGLNILYQLLQNVALEETAAQSFYQTYYTDILQHIFSVVTDTSHTAALTMHATILSYMFSLVEAGKITVSLNPADLTNPAGNMIYIQEFVAKLLKAAFPHLIDAQIKITVQGLFNLNQDISAFKEHLRDFLVQIKEFAGEDDSELFLEEREAALRQAQDEKRKIQMSVPGILNPHEIPEEMQD</sequence>
<dbReference type="EnsemblMetazoa" id="SMAR015297-RA">
    <property type="protein sequence ID" value="SMAR015297-PA"/>
    <property type="gene ID" value="SMAR015297"/>
</dbReference>
<keyword evidence="5" id="KW-0653">Protein transport</keyword>
<evidence type="ECO:0000256" key="4">
    <source>
        <dbReference type="ARBA" id="ARBA00022816"/>
    </source>
</evidence>
<dbReference type="InterPro" id="IPR041235">
    <property type="entry name" value="Exp1_repeat_2"/>
</dbReference>
<dbReference type="PANTHER" id="PTHR11223:SF2">
    <property type="entry name" value="EXPORTIN-1"/>
    <property type="match status" value="1"/>
</dbReference>
<dbReference type="SUPFAM" id="SSF48371">
    <property type="entry name" value="ARM repeat"/>
    <property type="match status" value="1"/>
</dbReference>
<dbReference type="GO" id="GO:0051028">
    <property type="term" value="P:mRNA transport"/>
    <property type="evidence" value="ECO:0007669"/>
    <property type="project" value="UniProtKB-KW"/>
</dbReference>
<keyword evidence="6" id="KW-0539">Nucleus</keyword>
<dbReference type="GO" id="GO:0006611">
    <property type="term" value="P:protein export from nucleus"/>
    <property type="evidence" value="ECO:0007669"/>
    <property type="project" value="InterPro"/>
</dbReference>
<dbReference type="Pfam" id="PF18777">
    <property type="entry name" value="CRM1_repeat"/>
    <property type="match status" value="1"/>
</dbReference>
<dbReference type="InterPro" id="IPR040485">
    <property type="entry name" value="XPO1_repeat_3"/>
</dbReference>
<dbReference type="STRING" id="126957.T1JN68"/>
<dbReference type="Pfam" id="PF18784">
    <property type="entry name" value="CRM1_repeat_2"/>
    <property type="match status" value="1"/>
</dbReference>
<reference evidence="10" key="1">
    <citation type="submission" date="2011-05" db="EMBL/GenBank/DDBJ databases">
        <authorList>
            <person name="Richards S.R."/>
            <person name="Qu J."/>
            <person name="Jiang H."/>
            <person name="Jhangiani S.N."/>
            <person name="Agravi P."/>
            <person name="Goodspeed R."/>
            <person name="Gross S."/>
            <person name="Mandapat C."/>
            <person name="Jackson L."/>
            <person name="Mathew T."/>
            <person name="Pu L."/>
            <person name="Thornton R."/>
            <person name="Saada N."/>
            <person name="Wilczek-Boney K.B."/>
            <person name="Lee S."/>
            <person name="Kovar C."/>
            <person name="Wu Y."/>
            <person name="Scherer S.E."/>
            <person name="Worley K.C."/>
            <person name="Muzny D.M."/>
            <person name="Gibbs R."/>
        </authorList>
    </citation>
    <scope>NUCLEOTIDE SEQUENCE</scope>
    <source>
        <strain evidence="10">Brora</strain>
    </source>
</reference>
<dbReference type="PANTHER" id="PTHR11223">
    <property type="entry name" value="EXPORTIN 1/5"/>
    <property type="match status" value="1"/>
</dbReference>
<dbReference type="GO" id="GO:0005634">
    <property type="term" value="C:nucleus"/>
    <property type="evidence" value="ECO:0007669"/>
    <property type="project" value="UniProtKB-SubCell"/>
</dbReference>
<dbReference type="GO" id="GO:0031267">
    <property type="term" value="F:small GTPase binding"/>
    <property type="evidence" value="ECO:0007669"/>
    <property type="project" value="InterPro"/>
</dbReference>
<dbReference type="InterPro" id="IPR016024">
    <property type="entry name" value="ARM-type_fold"/>
</dbReference>
<dbReference type="Pfam" id="PF08767">
    <property type="entry name" value="CRM1_C"/>
    <property type="match status" value="1"/>
</dbReference>
<dbReference type="InterPro" id="IPR001494">
    <property type="entry name" value="Importin-beta_N"/>
</dbReference>
<dbReference type="InterPro" id="IPR013598">
    <property type="entry name" value="Exportin-1/Importin-b-like"/>
</dbReference>
<dbReference type="EMBL" id="JH432008">
    <property type="status" value="NOT_ANNOTATED_CDS"/>
    <property type="molecule type" value="Genomic_DNA"/>
</dbReference>
<dbReference type="GO" id="GO:0000056">
    <property type="term" value="P:ribosomal small subunit export from nucleus"/>
    <property type="evidence" value="ECO:0007669"/>
    <property type="project" value="TreeGrafter"/>
</dbReference>
<dbReference type="OMA" id="WAFKHNN"/>
<keyword evidence="3" id="KW-0813">Transport</keyword>
<dbReference type="SMART" id="SM00913">
    <property type="entry name" value="IBN_N"/>
    <property type="match status" value="1"/>
</dbReference>
<dbReference type="Pfam" id="PF03810">
    <property type="entry name" value="IBN_N"/>
    <property type="match status" value="1"/>
</dbReference>
<dbReference type="Pfam" id="PF08389">
    <property type="entry name" value="Xpo1"/>
    <property type="match status" value="1"/>
</dbReference>
<dbReference type="Gene3D" id="1.25.10.10">
    <property type="entry name" value="Leucine-rich Repeat Variant"/>
    <property type="match status" value="1"/>
</dbReference>
<dbReference type="InterPro" id="IPR045065">
    <property type="entry name" value="XPO1/5"/>
</dbReference>
<keyword evidence="4" id="KW-0509">mRNA transport</keyword>
<evidence type="ECO:0000256" key="5">
    <source>
        <dbReference type="ARBA" id="ARBA00022927"/>
    </source>
</evidence>
<evidence type="ECO:0000259" key="8">
    <source>
        <dbReference type="PROSITE" id="PS50166"/>
    </source>
</evidence>
<evidence type="ECO:0000256" key="1">
    <source>
        <dbReference type="ARBA" id="ARBA00004123"/>
    </source>
</evidence>